<dbReference type="Proteomes" id="UP000326881">
    <property type="component" value="Plasmid unnamed"/>
</dbReference>
<dbReference type="OrthoDB" id="9804723at2"/>
<keyword evidence="3" id="KW-0614">Plasmid</keyword>
<dbReference type="EMBL" id="CP043499">
    <property type="protein sequence ID" value="QFY64125.1"/>
    <property type="molecule type" value="Genomic_DNA"/>
</dbReference>
<dbReference type="PRINTS" id="PR00111">
    <property type="entry name" value="ABHYDROLASE"/>
</dbReference>
<accession>A0A5Q0CFM4</accession>
<dbReference type="InterPro" id="IPR050266">
    <property type="entry name" value="AB_hydrolase_sf"/>
</dbReference>
<dbReference type="PANTHER" id="PTHR43798:SF31">
    <property type="entry name" value="AB HYDROLASE SUPERFAMILY PROTEIN YCLE"/>
    <property type="match status" value="1"/>
</dbReference>
<name>A0A5Q0CFM4_9HYPH</name>
<reference evidence="3 4" key="1">
    <citation type="submission" date="2019-08" db="EMBL/GenBank/DDBJ databases">
        <title>Prosopis cineraria nodule microbiome.</title>
        <authorList>
            <person name="Ali R."/>
            <person name="Chaluvadi S.R."/>
            <person name="Wang X."/>
        </authorList>
    </citation>
    <scope>NUCLEOTIDE SEQUENCE [LARGE SCALE GENOMIC DNA]</scope>
    <source>
        <strain evidence="3 4">BG7</strain>
        <plasmid evidence="3 4">unnamed</plasmid>
    </source>
</reference>
<dbReference type="InterPro" id="IPR000073">
    <property type="entry name" value="AB_hydrolase_1"/>
</dbReference>
<sequence>MQSVVVTSHASIAVEETQGDGQAVLFIHGNSTCRRVFRKQFRSPLAEKYRFISIDLPGHGDSSDAADPSRTYTRPGLADAVLETVERKQVESAVIVGWSLGGHITIEMLARSKLVTALLLVGTPPVGDDIRQGFRGKPLGGLASQSVLSQDEITRFVEGIFGTSAEPFMRSAVARTDPQFRATLFAAAAKGEGVNQRQTLSATSRPTAMVNGAEDTIVNLDYIDGVDYGNLWRGHCVRIPNCAHAPFWQAPEDFNVVLTDFLADIAEK</sequence>
<evidence type="ECO:0000259" key="2">
    <source>
        <dbReference type="Pfam" id="PF12697"/>
    </source>
</evidence>
<dbReference type="PANTHER" id="PTHR43798">
    <property type="entry name" value="MONOACYLGLYCEROL LIPASE"/>
    <property type="match status" value="1"/>
</dbReference>
<organism evidence="3 4">
    <name type="scientific">Rhizobium grahamii</name>
    <dbReference type="NCBI Taxonomy" id="1120045"/>
    <lineage>
        <taxon>Bacteria</taxon>
        <taxon>Pseudomonadati</taxon>
        <taxon>Pseudomonadota</taxon>
        <taxon>Alphaproteobacteria</taxon>
        <taxon>Hyphomicrobiales</taxon>
        <taxon>Rhizobiaceae</taxon>
        <taxon>Rhizobium/Agrobacterium group</taxon>
        <taxon>Rhizobium</taxon>
    </lineage>
</organism>
<protein>
    <submittedName>
        <fullName evidence="3">Alpha/beta hydrolase</fullName>
    </submittedName>
</protein>
<keyword evidence="1 3" id="KW-0378">Hydrolase</keyword>
<evidence type="ECO:0000313" key="3">
    <source>
        <dbReference type="EMBL" id="QFY64125.1"/>
    </source>
</evidence>
<evidence type="ECO:0000313" key="4">
    <source>
        <dbReference type="Proteomes" id="UP000326881"/>
    </source>
</evidence>
<dbReference type="Pfam" id="PF12697">
    <property type="entry name" value="Abhydrolase_6"/>
    <property type="match status" value="1"/>
</dbReference>
<dbReference type="KEGG" id="rgr:FZ934_25685"/>
<feature type="domain" description="AB hydrolase-1" evidence="2">
    <location>
        <begin position="24"/>
        <end position="254"/>
    </location>
</feature>
<geneLocation type="plasmid" evidence="3 4">
    <name>unnamed</name>
</geneLocation>
<keyword evidence="4" id="KW-1185">Reference proteome</keyword>
<proteinExistence type="predicted"/>
<dbReference type="AlphaFoldDB" id="A0A5Q0CFM4"/>
<dbReference type="InterPro" id="IPR029058">
    <property type="entry name" value="AB_hydrolase_fold"/>
</dbReference>
<dbReference type="SUPFAM" id="SSF53474">
    <property type="entry name" value="alpha/beta-Hydrolases"/>
    <property type="match status" value="1"/>
</dbReference>
<dbReference type="GO" id="GO:0016787">
    <property type="term" value="F:hydrolase activity"/>
    <property type="evidence" value="ECO:0007669"/>
    <property type="project" value="UniProtKB-KW"/>
</dbReference>
<dbReference type="Gene3D" id="3.40.50.1820">
    <property type="entry name" value="alpha/beta hydrolase"/>
    <property type="match status" value="1"/>
</dbReference>
<evidence type="ECO:0000256" key="1">
    <source>
        <dbReference type="ARBA" id="ARBA00022801"/>
    </source>
</evidence>
<dbReference type="GO" id="GO:0016020">
    <property type="term" value="C:membrane"/>
    <property type="evidence" value="ECO:0007669"/>
    <property type="project" value="TreeGrafter"/>
</dbReference>
<gene>
    <name evidence="3" type="ORF">FZ934_25685</name>
</gene>